<keyword evidence="4" id="KW-0249">Electron transport</keyword>
<keyword evidence="5 8" id="KW-1133">Transmembrane helix</keyword>
<dbReference type="SMART" id="SM00664">
    <property type="entry name" value="DoH"/>
    <property type="match status" value="2"/>
</dbReference>
<feature type="region of interest" description="Disordered" evidence="7">
    <location>
        <begin position="886"/>
        <end position="913"/>
    </location>
</feature>
<evidence type="ECO:0000256" key="8">
    <source>
        <dbReference type="SAM" id="Phobius"/>
    </source>
</evidence>
<protein>
    <submittedName>
        <fullName evidence="13">Uncharacterized protein</fullName>
    </submittedName>
</protein>
<dbReference type="InterPro" id="IPR057443">
    <property type="entry name" value="At5g54830-like"/>
</dbReference>
<dbReference type="PROSITE" id="PS51549">
    <property type="entry name" value="DM13"/>
    <property type="match status" value="1"/>
</dbReference>
<feature type="domain" description="Cytochrome b561" evidence="11">
    <location>
        <begin position="661"/>
        <end position="864"/>
    </location>
</feature>
<keyword evidence="9" id="KW-0732">Signal</keyword>
<dbReference type="PANTHER" id="PTHR47281">
    <property type="entry name" value="OS09G0557700 PROTEIN"/>
    <property type="match status" value="1"/>
</dbReference>
<accession>A0AAV7F8G0</accession>
<dbReference type="CDD" id="cd09631">
    <property type="entry name" value="DOMON_DOH"/>
    <property type="match status" value="2"/>
</dbReference>
<dbReference type="PROSITE" id="PS50836">
    <property type="entry name" value="DOMON"/>
    <property type="match status" value="2"/>
</dbReference>
<feature type="compositionally biased region" description="Basic and acidic residues" evidence="7">
    <location>
        <begin position="901"/>
        <end position="913"/>
    </location>
</feature>
<evidence type="ECO:0000256" key="6">
    <source>
        <dbReference type="ARBA" id="ARBA00023136"/>
    </source>
</evidence>
<dbReference type="GO" id="GO:0016020">
    <property type="term" value="C:membrane"/>
    <property type="evidence" value="ECO:0007669"/>
    <property type="project" value="UniProtKB-SubCell"/>
</dbReference>
<evidence type="ECO:0000256" key="3">
    <source>
        <dbReference type="ARBA" id="ARBA00022692"/>
    </source>
</evidence>
<feature type="transmembrane region" description="Helical" evidence="8">
    <location>
        <begin position="763"/>
        <end position="782"/>
    </location>
</feature>
<dbReference type="Gene3D" id="1.20.120.1770">
    <property type="match status" value="1"/>
</dbReference>
<reference evidence="13 14" key="1">
    <citation type="submission" date="2021-07" db="EMBL/GenBank/DDBJ databases">
        <title>The Aristolochia fimbriata genome: insights into angiosperm evolution, floral development and chemical biosynthesis.</title>
        <authorList>
            <person name="Jiao Y."/>
        </authorList>
    </citation>
    <scope>NUCLEOTIDE SEQUENCE [LARGE SCALE GENOMIC DNA]</scope>
    <source>
        <strain evidence="13">IBCAS-2021</strain>
        <tissue evidence="13">Leaf</tissue>
    </source>
</reference>
<dbReference type="AlphaFoldDB" id="A0AAV7F8G0"/>
<proteinExistence type="predicted"/>
<dbReference type="PANTHER" id="PTHR47281:SF1">
    <property type="entry name" value="OS09G0557700 PROTEIN"/>
    <property type="match status" value="1"/>
</dbReference>
<dbReference type="InterPro" id="IPR045266">
    <property type="entry name" value="DOH_DOMON"/>
</dbReference>
<dbReference type="Pfam" id="PF25489">
    <property type="entry name" value="At5g54830"/>
    <property type="match status" value="1"/>
</dbReference>
<feature type="transmembrane region" description="Helical" evidence="8">
    <location>
        <begin position="731"/>
        <end position="751"/>
    </location>
</feature>
<dbReference type="InterPro" id="IPR006593">
    <property type="entry name" value="Cyt_b561/ferric_Rdtase_TM"/>
</dbReference>
<dbReference type="SMART" id="SM00686">
    <property type="entry name" value="DM13"/>
    <property type="match status" value="1"/>
</dbReference>
<dbReference type="InterPro" id="IPR019545">
    <property type="entry name" value="DM13_domain"/>
</dbReference>
<dbReference type="SMART" id="SM00665">
    <property type="entry name" value="B561"/>
    <property type="match status" value="1"/>
</dbReference>
<keyword evidence="14" id="KW-1185">Reference proteome</keyword>
<organism evidence="13 14">
    <name type="scientific">Aristolochia fimbriata</name>
    <name type="common">White veined hardy Dutchman's pipe vine</name>
    <dbReference type="NCBI Taxonomy" id="158543"/>
    <lineage>
        <taxon>Eukaryota</taxon>
        <taxon>Viridiplantae</taxon>
        <taxon>Streptophyta</taxon>
        <taxon>Embryophyta</taxon>
        <taxon>Tracheophyta</taxon>
        <taxon>Spermatophyta</taxon>
        <taxon>Magnoliopsida</taxon>
        <taxon>Magnoliidae</taxon>
        <taxon>Piperales</taxon>
        <taxon>Aristolochiaceae</taxon>
        <taxon>Aristolochia</taxon>
    </lineage>
</organism>
<evidence type="ECO:0000313" key="14">
    <source>
        <dbReference type="Proteomes" id="UP000825729"/>
    </source>
</evidence>
<dbReference type="InterPro" id="IPR005018">
    <property type="entry name" value="DOMON_domain"/>
</dbReference>
<keyword evidence="6 8" id="KW-0472">Membrane</keyword>
<evidence type="ECO:0000256" key="7">
    <source>
        <dbReference type="SAM" id="MobiDB-lite"/>
    </source>
</evidence>
<evidence type="ECO:0000256" key="9">
    <source>
        <dbReference type="SAM" id="SignalP"/>
    </source>
</evidence>
<comment type="caution">
    <text evidence="13">The sequence shown here is derived from an EMBL/GenBank/DDBJ whole genome shotgun (WGS) entry which is preliminary data.</text>
</comment>
<dbReference type="Pfam" id="PF03188">
    <property type="entry name" value="Cytochrom_B561"/>
    <property type="match status" value="1"/>
</dbReference>
<dbReference type="Pfam" id="PF03351">
    <property type="entry name" value="DOMON"/>
    <property type="match status" value="2"/>
</dbReference>
<feature type="domain" description="DM13" evidence="12">
    <location>
        <begin position="39"/>
        <end position="143"/>
    </location>
</feature>
<comment type="subcellular location">
    <subcellularLocation>
        <location evidence="1">Membrane</location>
    </subcellularLocation>
</comment>
<gene>
    <name evidence="13" type="ORF">H6P81_000790</name>
</gene>
<feature type="transmembrane region" description="Helical" evidence="8">
    <location>
        <begin position="802"/>
        <end position="820"/>
    </location>
</feature>
<name>A0AAV7F8G0_ARIFI</name>
<feature type="domain" description="DOMON" evidence="10">
    <location>
        <begin position="193"/>
        <end position="338"/>
    </location>
</feature>
<feature type="chain" id="PRO_5043697955" evidence="9">
    <location>
        <begin position="27"/>
        <end position="913"/>
    </location>
</feature>
<dbReference type="CDD" id="cd08760">
    <property type="entry name" value="Cyt_b561_FRRS1_like"/>
    <property type="match status" value="1"/>
</dbReference>
<evidence type="ECO:0000259" key="10">
    <source>
        <dbReference type="PROSITE" id="PS50836"/>
    </source>
</evidence>
<evidence type="ECO:0000256" key="4">
    <source>
        <dbReference type="ARBA" id="ARBA00022982"/>
    </source>
</evidence>
<feature type="transmembrane region" description="Helical" evidence="8">
    <location>
        <begin position="699"/>
        <end position="719"/>
    </location>
</feature>
<evidence type="ECO:0000256" key="2">
    <source>
        <dbReference type="ARBA" id="ARBA00022448"/>
    </source>
</evidence>
<dbReference type="EMBL" id="JAINDJ010000002">
    <property type="protein sequence ID" value="KAG9456282.1"/>
    <property type="molecule type" value="Genomic_DNA"/>
</dbReference>
<keyword evidence="3 8" id="KW-0812">Transmembrane</keyword>
<evidence type="ECO:0000256" key="1">
    <source>
        <dbReference type="ARBA" id="ARBA00004370"/>
    </source>
</evidence>
<keyword evidence="2" id="KW-0813">Transport</keyword>
<dbReference type="InterPro" id="IPR045879">
    <property type="entry name" value="B561A"/>
</dbReference>
<feature type="domain" description="DOMON" evidence="10">
    <location>
        <begin position="533"/>
        <end position="653"/>
    </location>
</feature>
<evidence type="ECO:0000256" key="5">
    <source>
        <dbReference type="ARBA" id="ARBA00022989"/>
    </source>
</evidence>
<feature type="transmembrane region" description="Helical" evidence="8">
    <location>
        <begin position="840"/>
        <end position="856"/>
    </location>
</feature>
<dbReference type="Proteomes" id="UP000825729">
    <property type="component" value="Unassembled WGS sequence"/>
</dbReference>
<dbReference type="PROSITE" id="PS50939">
    <property type="entry name" value="CYTOCHROME_B561"/>
    <property type="match status" value="1"/>
</dbReference>
<evidence type="ECO:0000313" key="13">
    <source>
        <dbReference type="EMBL" id="KAG9456282.1"/>
    </source>
</evidence>
<dbReference type="Pfam" id="PF10517">
    <property type="entry name" value="DM13"/>
    <property type="match status" value="1"/>
</dbReference>
<sequence>MARGSGRSSFLDLVAFFCLLFSLCDGLSTQNCSRNSFMVDFESDFVMVQKQLRGTIRVIDDCSFQVSEFDMIEGVDVHWWGALGDTFENLTLGFEISEQKLNRTYRNDSFVVQLKENVTWDQIRVVAVWDKPTYSDFGHVILAGLGNETFDSPSAPSPDFAPPLAPSVQNSTTLKKRVFEQPTMFENCKVLSPEYRLRWTLDPHRDVIDIGLEAAVASLDYMAFGWAQPGSSSSLMLHADVCVAGFTEEGMPFADDYFITKYSECLLSKDGSVQGVCPDTIYEGSDPVGLVNNTRLVYGHRKDGVSLVRFQRPLDTIDQKYDVVVDKNANMTVIWALGLIRPPDALRPYYLPQNHGGPRQVTYGHLTLNVSEVVNECLGPLEAKDTEDQDIIFADGKTPLVVLAGPALHYPDPPNPPKVLYVNKKEAPLLRVERGVPVTFSVQAGHDVALYITSDPIGGNATSRNISETIYAGGPESEGVPASPTELVWLPDRNTPDRVYYQSVYGQKMGWKVQVVDGGLSDMYNNSVVLDDQQVTFFWTLSGDSISIAARGEKKSGYLAIAFGGGMINSFAYVGWVDNTGMGRVSTYWIDGQDALSIHPTAENLTHVRCESENGIITFEFSRSLEPSCRGGNPLCNNKIDPTTPLRVVWAMGAQWSEGHLSERNMHSVTSSRPIRVLLMRGSAEAEQDLRPVLAVHGFMMFVAWGILLPSGILAARYLKHVKGDWWFQTHVYLQYSGLSIVLLGVLFAAAELRGFSITSTHVKFGITAITLACMQALNAYLRPKRPANGEDSSSRRVVWEYLHAISGRCAIAVGIAAQFTGMKHLGERYGGENVRGLNWALIVWFVMGAFLVAYLEHREITQKRRERGLGKGNWVLGNTEEDDSVDLLHPHRQRNSQPSERMEVQLEPLGDR</sequence>
<feature type="signal peptide" evidence="9">
    <location>
        <begin position="1"/>
        <end position="26"/>
    </location>
</feature>
<evidence type="ECO:0000259" key="11">
    <source>
        <dbReference type="PROSITE" id="PS50939"/>
    </source>
</evidence>
<evidence type="ECO:0000259" key="12">
    <source>
        <dbReference type="PROSITE" id="PS51549"/>
    </source>
</evidence>